<accession>A0A430ATH1</accession>
<dbReference type="AlphaFoldDB" id="A0A430ATH1"/>
<sequence length="208" mass="24301">MYQPLDHIPELLTKRTKKLTISKNQTILAAETFNEGVYFIVSGKVAVRTYLENGDHIFLKELNQGNCFGEMELFSERRGTYEITALSDVSLLTLPKESVKEWMQADFKLTEYLFEELNDKLIYSSNYIVQQNQGTTYEHLLHYLMRFPENQEIQLKKSELAVTLNTSLRNLNRAFLKGQEAGIFTWENKQLTIINKEKLLLHLEEVSR</sequence>
<gene>
    <name evidence="2" type="ORF">CBF28_12275</name>
</gene>
<dbReference type="SUPFAM" id="SSF51206">
    <property type="entry name" value="cAMP-binding domain-like"/>
    <property type="match status" value="1"/>
</dbReference>
<feature type="domain" description="Cyclic nucleotide-binding" evidence="1">
    <location>
        <begin position="21"/>
        <end position="120"/>
    </location>
</feature>
<dbReference type="GeneID" id="95579448"/>
<dbReference type="OrthoDB" id="1896386at2"/>
<dbReference type="InterPro" id="IPR050397">
    <property type="entry name" value="Env_Response_Regulators"/>
</dbReference>
<keyword evidence="3" id="KW-1185">Reference proteome</keyword>
<proteinExistence type="predicted"/>
<protein>
    <recommendedName>
        <fullName evidence="1">Cyclic nucleotide-binding domain-containing protein</fullName>
    </recommendedName>
</protein>
<dbReference type="PROSITE" id="PS50042">
    <property type="entry name" value="CNMP_BINDING_3"/>
    <property type="match status" value="1"/>
</dbReference>
<comment type="caution">
    <text evidence="2">The sequence shown here is derived from an EMBL/GenBank/DDBJ whole genome shotgun (WGS) entry which is preliminary data.</text>
</comment>
<name>A0A430ATH1_9ENTE</name>
<dbReference type="GO" id="GO:0003700">
    <property type="term" value="F:DNA-binding transcription factor activity"/>
    <property type="evidence" value="ECO:0007669"/>
    <property type="project" value="TreeGrafter"/>
</dbReference>
<evidence type="ECO:0000313" key="2">
    <source>
        <dbReference type="EMBL" id="RSU11351.1"/>
    </source>
</evidence>
<dbReference type="InterPro" id="IPR018490">
    <property type="entry name" value="cNMP-bd_dom_sf"/>
</dbReference>
<dbReference type="PANTHER" id="PTHR24567">
    <property type="entry name" value="CRP FAMILY TRANSCRIPTIONAL REGULATORY PROTEIN"/>
    <property type="match status" value="1"/>
</dbReference>
<dbReference type="EMBL" id="NGKB01000014">
    <property type="protein sequence ID" value="RSU11351.1"/>
    <property type="molecule type" value="Genomic_DNA"/>
</dbReference>
<dbReference type="Proteomes" id="UP000288028">
    <property type="component" value="Unassembled WGS sequence"/>
</dbReference>
<dbReference type="SMART" id="SM00100">
    <property type="entry name" value="cNMP"/>
    <property type="match status" value="1"/>
</dbReference>
<dbReference type="PANTHER" id="PTHR24567:SF26">
    <property type="entry name" value="REGULATORY PROTEIN YEIL"/>
    <property type="match status" value="1"/>
</dbReference>
<dbReference type="InterPro" id="IPR000595">
    <property type="entry name" value="cNMP-bd_dom"/>
</dbReference>
<reference evidence="2 3" key="1">
    <citation type="submission" date="2017-05" db="EMBL/GenBank/DDBJ databases">
        <title>Vagococcus spp. assemblies.</title>
        <authorList>
            <person name="Gulvik C.A."/>
        </authorList>
    </citation>
    <scope>NUCLEOTIDE SEQUENCE [LARGE SCALE GENOMIC DNA]</scope>
    <source>
        <strain evidence="2 3">SS1714</strain>
    </source>
</reference>
<dbReference type="Pfam" id="PF00027">
    <property type="entry name" value="cNMP_binding"/>
    <property type="match status" value="1"/>
</dbReference>
<dbReference type="RefSeq" id="WP_126795696.1">
    <property type="nucleotide sequence ID" value="NZ_CP060720.1"/>
</dbReference>
<dbReference type="InterPro" id="IPR014710">
    <property type="entry name" value="RmlC-like_jellyroll"/>
</dbReference>
<dbReference type="Gene3D" id="2.60.120.10">
    <property type="entry name" value="Jelly Rolls"/>
    <property type="match status" value="1"/>
</dbReference>
<evidence type="ECO:0000259" key="1">
    <source>
        <dbReference type="PROSITE" id="PS50042"/>
    </source>
</evidence>
<dbReference type="CDD" id="cd00038">
    <property type="entry name" value="CAP_ED"/>
    <property type="match status" value="1"/>
</dbReference>
<organism evidence="2 3">
    <name type="scientific">Vagococcus carniphilus</name>
    <dbReference type="NCBI Taxonomy" id="218144"/>
    <lineage>
        <taxon>Bacteria</taxon>
        <taxon>Bacillati</taxon>
        <taxon>Bacillota</taxon>
        <taxon>Bacilli</taxon>
        <taxon>Lactobacillales</taxon>
        <taxon>Enterococcaceae</taxon>
        <taxon>Vagococcus</taxon>
    </lineage>
</organism>
<dbReference type="GO" id="GO:0005829">
    <property type="term" value="C:cytosol"/>
    <property type="evidence" value="ECO:0007669"/>
    <property type="project" value="TreeGrafter"/>
</dbReference>
<evidence type="ECO:0000313" key="3">
    <source>
        <dbReference type="Proteomes" id="UP000288028"/>
    </source>
</evidence>